<dbReference type="GO" id="GO:0000160">
    <property type="term" value="P:phosphorelay signal transduction system"/>
    <property type="evidence" value="ECO:0007669"/>
    <property type="project" value="InterPro"/>
</dbReference>
<keyword evidence="1 2" id="KW-0597">Phosphoprotein</keyword>
<protein>
    <submittedName>
        <fullName evidence="4">Response regulator</fullName>
    </submittedName>
</protein>
<dbReference type="AlphaFoldDB" id="A0A5C4NDC5"/>
<dbReference type="OrthoDB" id="582170at2"/>
<dbReference type="PANTHER" id="PTHR44591">
    <property type="entry name" value="STRESS RESPONSE REGULATOR PROTEIN 1"/>
    <property type="match status" value="1"/>
</dbReference>
<dbReference type="EMBL" id="VDFV01000006">
    <property type="protein sequence ID" value="TNC72794.1"/>
    <property type="molecule type" value="Genomic_DNA"/>
</dbReference>
<dbReference type="InterPro" id="IPR011006">
    <property type="entry name" value="CheY-like_superfamily"/>
</dbReference>
<feature type="modified residue" description="4-aspartylphosphate" evidence="2">
    <location>
        <position position="73"/>
    </location>
</feature>
<feature type="domain" description="Response regulatory" evidence="3">
    <location>
        <begin position="23"/>
        <end position="133"/>
    </location>
</feature>
<evidence type="ECO:0000256" key="1">
    <source>
        <dbReference type="ARBA" id="ARBA00022553"/>
    </source>
</evidence>
<dbReference type="PROSITE" id="PS50110">
    <property type="entry name" value="RESPONSE_REGULATORY"/>
    <property type="match status" value="1"/>
</dbReference>
<evidence type="ECO:0000313" key="5">
    <source>
        <dbReference type="Proteomes" id="UP000305709"/>
    </source>
</evidence>
<dbReference type="SMART" id="SM00448">
    <property type="entry name" value="REC"/>
    <property type="match status" value="1"/>
</dbReference>
<accession>A0A5C4NDC5</accession>
<dbReference type="InterPro" id="IPR050595">
    <property type="entry name" value="Bact_response_regulator"/>
</dbReference>
<name>A0A5C4NDC5_9RHOB</name>
<proteinExistence type="predicted"/>
<sequence length="133" mass="13765">MPGNLGAPWPVPPGSRREVRRMNILIVEDHKLIAMDLEEMLSAQGHTVEGTVVTACDCLARCAESPPDLVVTDLNLADGPTGLGLVDALAEQGIPTVIVSGDAGSVPAGTPAKAVVKKPVHECELEIAVGRLG</sequence>
<evidence type="ECO:0000313" key="4">
    <source>
        <dbReference type="EMBL" id="TNC72794.1"/>
    </source>
</evidence>
<evidence type="ECO:0000256" key="2">
    <source>
        <dbReference type="PROSITE-ProRule" id="PRU00169"/>
    </source>
</evidence>
<dbReference type="Gene3D" id="3.40.50.2300">
    <property type="match status" value="1"/>
</dbReference>
<dbReference type="InterPro" id="IPR001789">
    <property type="entry name" value="Sig_transdc_resp-reg_receiver"/>
</dbReference>
<gene>
    <name evidence="4" type="ORF">FHG71_07790</name>
</gene>
<comment type="caution">
    <text evidence="4">The sequence shown here is derived from an EMBL/GenBank/DDBJ whole genome shotgun (WGS) entry which is preliminary data.</text>
</comment>
<dbReference type="PANTHER" id="PTHR44591:SF24">
    <property type="entry name" value="PROTEIN-GLUTAMATE METHYLESTERASE_PROTEIN-GLUTAMINE GLUTAMINASE 1"/>
    <property type="match status" value="1"/>
</dbReference>
<reference evidence="4 5" key="1">
    <citation type="submission" date="2019-06" db="EMBL/GenBank/DDBJ databases">
        <authorList>
            <person name="Jiang L."/>
        </authorList>
    </citation>
    <scope>NUCLEOTIDE SEQUENCE [LARGE SCALE GENOMIC DNA]</scope>
    <source>
        <strain evidence="4 5">YIM 48858</strain>
    </source>
</reference>
<dbReference type="Pfam" id="PF00072">
    <property type="entry name" value="Response_reg"/>
    <property type="match status" value="1"/>
</dbReference>
<organism evidence="4 5">
    <name type="scientific">Rubellimicrobium roseum</name>
    <dbReference type="NCBI Taxonomy" id="687525"/>
    <lineage>
        <taxon>Bacteria</taxon>
        <taxon>Pseudomonadati</taxon>
        <taxon>Pseudomonadota</taxon>
        <taxon>Alphaproteobacteria</taxon>
        <taxon>Rhodobacterales</taxon>
        <taxon>Roseobacteraceae</taxon>
        <taxon>Rubellimicrobium</taxon>
    </lineage>
</organism>
<evidence type="ECO:0000259" key="3">
    <source>
        <dbReference type="PROSITE" id="PS50110"/>
    </source>
</evidence>
<keyword evidence="5" id="KW-1185">Reference proteome</keyword>
<dbReference type="Proteomes" id="UP000305709">
    <property type="component" value="Unassembled WGS sequence"/>
</dbReference>
<dbReference type="SUPFAM" id="SSF52172">
    <property type="entry name" value="CheY-like"/>
    <property type="match status" value="1"/>
</dbReference>